<evidence type="ECO:0000256" key="1">
    <source>
        <dbReference type="ARBA" id="ARBA00022729"/>
    </source>
</evidence>
<feature type="chain" id="PRO_5046953475" evidence="2">
    <location>
        <begin position="19"/>
        <end position="292"/>
    </location>
</feature>
<feature type="domain" description="Secretion system C-terminal sorting" evidence="3">
    <location>
        <begin position="223"/>
        <end position="291"/>
    </location>
</feature>
<dbReference type="Proteomes" id="UP001629156">
    <property type="component" value="Unassembled WGS sequence"/>
</dbReference>
<dbReference type="RefSeq" id="WP_408084805.1">
    <property type="nucleotide sequence ID" value="NZ_JBELPZ010000008.1"/>
</dbReference>
<comment type="caution">
    <text evidence="4">The sequence shown here is derived from an EMBL/GenBank/DDBJ whole genome shotgun (WGS) entry which is preliminary data.</text>
</comment>
<evidence type="ECO:0000313" key="5">
    <source>
        <dbReference type="Proteomes" id="UP001629156"/>
    </source>
</evidence>
<reference evidence="4 5" key="1">
    <citation type="submission" date="2024-06" db="EMBL/GenBank/DDBJ databases">
        <authorList>
            <person name="Kaempfer P."/>
            <person name="Viver T."/>
        </authorList>
    </citation>
    <scope>NUCLEOTIDE SEQUENCE [LARGE SCALE GENOMIC DNA]</scope>
    <source>
        <strain evidence="4 5">ST-119</strain>
    </source>
</reference>
<organism evidence="4 5">
    <name type="scientific">Flavobacterium rhizosphaerae</name>
    <dbReference type="NCBI Taxonomy" id="3163298"/>
    <lineage>
        <taxon>Bacteria</taxon>
        <taxon>Pseudomonadati</taxon>
        <taxon>Bacteroidota</taxon>
        <taxon>Flavobacteriia</taxon>
        <taxon>Flavobacteriales</taxon>
        <taxon>Flavobacteriaceae</taxon>
        <taxon>Flavobacterium</taxon>
    </lineage>
</organism>
<evidence type="ECO:0000256" key="2">
    <source>
        <dbReference type="SAM" id="SignalP"/>
    </source>
</evidence>
<evidence type="ECO:0000313" key="4">
    <source>
        <dbReference type="EMBL" id="MFL9844552.1"/>
    </source>
</evidence>
<keyword evidence="5" id="KW-1185">Reference proteome</keyword>
<dbReference type="InterPro" id="IPR026444">
    <property type="entry name" value="Secre_tail"/>
</dbReference>
<gene>
    <name evidence="4" type="ORF">ABS766_08980</name>
</gene>
<name>A0ABW8YYV6_9FLAO</name>
<dbReference type="EMBL" id="JBELPZ010000008">
    <property type="protein sequence ID" value="MFL9844552.1"/>
    <property type="molecule type" value="Genomic_DNA"/>
</dbReference>
<keyword evidence="1 2" id="KW-0732">Signal</keyword>
<sequence length="292" mass="31233">MKKLYILSLALTSGFTFAQTPIITGMLDGDCTGGNPKAIEIYADGTVDFSQYSIENQTNANTTWGNTLSLESFGTVTDDYIYVVNADDNTVFYTEFADIPQSHVLYTTSGSGEPQPLNINGDDRVRIIVTADMTVVDQYGEEGVDGTDTAWEHLDSWAYRVNGTEAAGANFDATDWTFGGVSALDGEGLCQDGAAFSTLVPFGTYSPEETTATQNFNIKGLKLFPNPLNGNILNVTSAANAEKTVAIYDIVGKQVINTVTTGTVNASSLNAGVYIVKITENGKTATRKLVVK</sequence>
<proteinExistence type="predicted"/>
<dbReference type="NCBIfam" id="TIGR04183">
    <property type="entry name" value="Por_Secre_tail"/>
    <property type="match status" value="1"/>
</dbReference>
<protein>
    <submittedName>
        <fullName evidence="4">T9SS type A sorting domain-containing protein</fullName>
    </submittedName>
</protein>
<evidence type="ECO:0000259" key="3">
    <source>
        <dbReference type="Pfam" id="PF18962"/>
    </source>
</evidence>
<dbReference type="Pfam" id="PF18962">
    <property type="entry name" value="Por_Secre_tail"/>
    <property type="match status" value="1"/>
</dbReference>
<accession>A0ABW8YYV6</accession>
<feature type="signal peptide" evidence="2">
    <location>
        <begin position="1"/>
        <end position="18"/>
    </location>
</feature>